<dbReference type="Proteomes" id="UP000269945">
    <property type="component" value="Unassembled WGS sequence"/>
</dbReference>
<protein>
    <recommendedName>
        <fullName evidence="1">SGS domain-containing protein</fullName>
    </recommendedName>
</protein>
<dbReference type="InterPro" id="IPR007699">
    <property type="entry name" value="SGS_dom"/>
</dbReference>
<sequence>MCRCISQRSFGLSVKNTNEKSYCNNVLKHISVEDSSKRSQTDTVLILGRNKAETRQWDCLTQVEKAREEKEPSYNTGTDPSEGLVNVLKKIFKNGEDDRK</sequence>
<dbReference type="PANTHER" id="PTHR13164:SF3">
    <property type="entry name" value="CALCYCLIN-BINDING PROTEIN"/>
    <property type="match status" value="1"/>
</dbReference>
<dbReference type="EMBL" id="CYRY02010331">
    <property type="protein sequence ID" value="VCW78590.1"/>
    <property type="molecule type" value="Genomic_DNA"/>
</dbReference>
<dbReference type="GO" id="GO:0005634">
    <property type="term" value="C:nucleus"/>
    <property type="evidence" value="ECO:0007669"/>
    <property type="project" value="TreeGrafter"/>
</dbReference>
<dbReference type="InterPro" id="IPR052289">
    <property type="entry name" value="Calcyclin-binding_UBL-bridge"/>
</dbReference>
<dbReference type="AlphaFoldDB" id="A0A9X9LPG8"/>
<organism evidence="2 3">
    <name type="scientific">Gulo gulo</name>
    <name type="common">Wolverine</name>
    <name type="synonym">Gluton</name>
    <dbReference type="NCBI Taxonomy" id="48420"/>
    <lineage>
        <taxon>Eukaryota</taxon>
        <taxon>Metazoa</taxon>
        <taxon>Chordata</taxon>
        <taxon>Craniata</taxon>
        <taxon>Vertebrata</taxon>
        <taxon>Euteleostomi</taxon>
        <taxon>Mammalia</taxon>
        <taxon>Eutheria</taxon>
        <taxon>Laurasiatheria</taxon>
        <taxon>Carnivora</taxon>
        <taxon>Caniformia</taxon>
        <taxon>Musteloidea</taxon>
        <taxon>Mustelidae</taxon>
        <taxon>Guloninae</taxon>
        <taxon>Gulo</taxon>
    </lineage>
</organism>
<evidence type="ECO:0000313" key="3">
    <source>
        <dbReference type="Proteomes" id="UP000269945"/>
    </source>
</evidence>
<name>A0A9X9LPG8_GULGU</name>
<reference evidence="2 3" key="1">
    <citation type="submission" date="2018-10" db="EMBL/GenBank/DDBJ databases">
        <authorList>
            <person name="Ekblom R."/>
            <person name="Jareborg N."/>
        </authorList>
    </citation>
    <scope>NUCLEOTIDE SEQUENCE [LARGE SCALE GENOMIC DNA]</scope>
    <source>
        <tissue evidence="2">Muscle</tissue>
    </source>
</reference>
<dbReference type="PANTHER" id="PTHR13164">
    <property type="entry name" value="CALICYLIN BINDING PROTEIN"/>
    <property type="match status" value="1"/>
</dbReference>
<dbReference type="GO" id="GO:0007507">
    <property type="term" value="P:heart development"/>
    <property type="evidence" value="ECO:0007669"/>
    <property type="project" value="TreeGrafter"/>
</dbReference>
<evidence type="ECO:0000313" key="2">
    <source>
        <dbReference type="EMBL" id="VCW78590.1"/>
    </source>
</evidence>
<dbReference type="Gene3D" id="2.60.40.790">
    <property type="match status" value="1"/>
</dbReference>
<accession>A0A9X9LPG8</accession>
<dbReference type="InterPro" id="IPR008978">
    <property type="entry name" value="HSP20-like_chaperone"/>
</dbReference>
<feature type="domain" description="SGS" evidence="1">
    <location>
        <begin position="46"/>
        <end position="100"/>
    </location>
</feature>
<comment type="caution">
    <text evidence="2">The sequence shown here is derived from an EMBL/GenBank/DDBJ whole genome shotgun (WGS) entry which is preliminary data.</text>
</comment>
<dbReference type="PROSITE" id="PS51048">
    <property type="entry name" value="SGS"/>
    <property type="match status" value="1"/>
</dbReference>
<gene>
    <name evidence="2" type="ORF">BN2614_LOCUS1</name>
</gene>
<proteinExistence type="predicted"/>
<evidence type="ECO:0000259" key="1">
    <source>
        <dbReference type="PROSITE" id="PS51048"/>
    </source>
</evidence>
<keyword evidence="3" id="KW-1185">Reference proteome</keyword>